<reference evidence="1" key="1">
    <citation type="journal article" date="2014" name="Int. J. Syst. Evol. Microbiol.">
        <title>Complete genome sequence of Corynebacterium casei LMG S-19264T (=DSM 44701T), isolated from a smear-ripened cheese.</title>
        <authorList>
            <consortium name="US DOE Joint Genome Institute (JGI-PGF)"/>
            <person name="Walter F."/>
            <person name="Albersmeier A."/>
            <person name="Kalinowski J."/>
            <person name="Ruckert C."/>
        </authorList>
    </citation>
    <scope>NUCLEOTIDE SEQUENCE</scope>
    <source>
        <strain evidence="1">CGMCC 1.12195</strain>
    </source>
</reference>
<dbReference type="Pfam" id="PF19781">
    <property type="entry name" value="DUF6266"/>
    <property type="match status" value="1"/>
</dbReference>
<name>A0A917I1E4_9SPHI</name>
<organism evidence="1 2">
    <name type="scientific">Parapedobacter pyrenivorans</name>
    <dbReference type="NCBI Taxonomy" id="1305674"/>
    <lineage>
        <taxon>Bacteria</taxon>
        <taxon>Pseudomonadati</taxon>
        <taxon>Bacteroidota</taxon>
        <taxon>Sphingobacteriia</taxon>
        <taxon>Sphingobacteriales</taxon>
        <taxon>Sphingobacteriaceae</taxon>
        <taxon>Parapedobacter</taxon>
    </lineage>
</organism>
<protein>
    <submittedName>
        <fullName evidence="1">Uncharacterized protein</fullName>
    </submittedName>
</protein>
<evidence type="ECO:0000313" key="1">
    <source>
        <dbReference type="EMBL" id="GGH01365.1"/>
    </source>
</evidence>
<keyword evidence="2" id="KW-1185">Reference proteome</keyword>
<proteinExistence type="predicted"/>
<comment type="caution">
    <text evidence="1">The sequence shown here is derived from an EMBL/GenBank/DDBJ whole genome shotgun (WGS) entry which is preliminary data.</text>
</comment>
<accession>A0A917I1E4</accession>
<dbReference type="RefSeq" id="WP_188508075.1">
    <property type="nucleotide sequence ID" value="NZ_BMER01000006.1"/>
</dbReference>
<sequence length="212" mass="23392">MAILKGGFLHGKVGNLIYYTRNGVSYVRSVPKPRTTPPTPAQLAQQLRMKRAMEFLAPLAPVLENSFKPANRHVRSGLNWATKQVLLDAIAGEYPDLYVDPGQVKVSWGGLPRLRNPELSLDASGLFTLHWIPGSSPFIDNNEPVFLLIYNETQRRVVVSEGLACRGDGQLTLQVAPEILRGKVHGYGFLVDRSRRSASESVFLGTLVNGEL</sequence>
<dbReference type="AlphaFoldDB" id="A0A917I1E4"/>
<dbReference type="EMBL" id="BMER01000006">
    <property type="protein sequence ID" value="GGH01365.1"/>
    <property type="molecule type" value="Genomic_DNA"/>
</dbReference>
<gene>
    <name evidence="1" type="ORF">GCM10007415_41840</name>
</gene>
<dbReference type="InterPro" id="IPR046233">
    <property type="entry name" value="DUF6266"/>
</dbReference>
<evidence type="ECO:0000313" key="2">
    <source>
        <dbReference type="Proteomes" id="UP000660862"/>
    </source>
</evidence>
<dbReference type="Proteomes" id="UP000660862">
    <property type="component" value="Unassembled WGS sequence"/>
</dbReference>
<reference evidence="1" key="2">
    <citation type="submission" date="2020-09" db="EMBL/GenBank/DDBJ databases">
        <authorList>
            <person name="Sun Q."/>
            <person name="Zhou Y."/>
        </authorList>
    </citation>
    <scope>NUCLEOTIDE SEQUENCE</scope>
    <source>
        <strain evidence="1">CGMCC 1.12195</strain>
    </source>
</reference>